<dbReference type="Pfam" id="PF00534">
    <property type="entry name" value="Glycos_transf_1"/>
    <property type="match status" value="1"/>
</dbReference>
<evidence type="ECO:0000256" key="3">
    <source>
        <dbReference type="ARBA" id="ARBA00022679"/>
    </source>
</evidence>
<comment type="similarity">
    <text evidence="1">Belongs to the glycosyltransferase group 1 family. Glycosyltransferase 4 subfamily.</text>
</comment>
<dbReference type="InterPro" id="IPR001296">
    <property type="entry name" value="Glyco_trans_1"/>
</dbReference>
<dbReference type="EMBL" id="JBHUEE010000007">
    <property type="protein sequence ID" value="MFD1718759.1"/>
    <property type="molecule type" value="Genomic_DNA"/>
</dbReference>
<dbReference type="CDD" id="cd03801">
    <property type="entry name" value="GT4_PimA-like"/>
    <property type="match status" value="1"/>
</dbReference>
<evidence type="ECO:0000313" key="6">
    <source>
        <dbReference type="Proteomes" id="UP001597277"/>
    </source>
</evidence>
<evidence type="ECO:0000259" key="4">
    <source>
        <dbReference type="Pfam" id="PF00534"/>
    </source>
</evidence>
<sequence>MTAPPPPAVAPAARPATDRTPRRRLVLVVRADPVICGHSGEARNLAEVALTRGFNEVRILTWPIERLQASGLPLKPLETVLPYSPGITVERPGPVGDYRVPDGRYLAGLTGRLVELFTDGAATVAMSLYLSPHTLAVTDAVQVARAAGLPGQVITIAEAVGSDVTNVVRSCLETGRYGAAAHLLASYLGNDVCVAVSAYTRELILTEAADLDAHIGTSFAPRLEERIEISYPAVDTSAYLDRDPAETARVLAGRGLEPDGYVLFLSRLAAAKGADDLIDAFARSRSAERVRLVLAGTGPDAEHLRAHARACDVADRIDFLEDVDDAEKPHLMAASAAYALPSKPLPEFTETFGIALVEKMLAGGGPVITTATGGIGEAVGDTAMIVPVEDPGALADALDRAVAMSAPEREAWQRRARDHGMQFDRAAVFDRLFGRLTVPAA</sequence>
<dbReference type="Proteomes" id="UP001597277">
    <property type="component" value="Unassembled WGS sequence"/>
</dbReference>
<keyword evidence="2" id="KW-0328">Glycosyltransferase</keyword>
<proteinExistence type="inferred from homology"/>
<keyword evidence="3" id="KW-0808">Transferase</keyword>
<evidence type="ECO:0000256" key="1">
    <source>
        <dbReference type="ARBA" id="ARBA00009481"/>
    </source>
</evidence>
<feature type="domain" description="Glycosyl transferase family 1" evidence="4">
    <location>
        <begin position="259"/>
        <end position="418"/>
    </location>
</feature>
<dbReference type="Gene3D" id="3.40.50.2000">
    <property type="entry name" value="Glycogen Phosphorylase B"/>
    <property type="match status" value="2"/>
</dbReference>
<dbReference type="SUPFAM" id="SSF53756">
    <property type="entry name" value="UDP-Glycosyltransferase/glycogen phosphorylase"/>
    <property type="match status" value="1"/>
</dbReference>
<keyword evidence="6" id="KW-1185">Reference proteome</keyword>
<evidence type="ECO:0000313" key="5">
    <source>
        <dbReference type="EMBL" id="MFD1718759.1"/>
    </source>
</evidence>
<comment type="caution">
    <text evidence="5">The sequence shown here is derived from an EMBL/GenBank/DDBJ whole genome shotgun (WGS) entry which is preliminary data.</text>
</comment>
<gene>
    <name evidence="5" type="ORF">ACFSE6_13000</name>
</gene>
<evidence type="ECO:0000256" key="2">
    <source>
        <dbReference type="ARBA" id="ARBA00022676"/>
    </source>
</evidence>
<dbReference type="PANTHER" id="PTHR12526:SF640">
    <property type="entry name" value="COLANIC ACID BIOSYNTHESIS GLYCOSYLTRANSFERASE WCAL-RELATED"/>
    <property type="match status" value="1"/>
</dbReference>
<dbReference type="RefSeq" id="WP_388007698.1">
    <property type="nucleotide sequence ID" value="NZ_JBHUEE010000007.1"/>
</dbReference>
<dbReference type="PANTHER" id="PTHR12526">
    <property type="entry name" value="GLYCOSYLTRANSFERASE"/>
    <property type="match status" value="1"/>
</dbReference>
<accession>A0ABW4L6J4</accession>
<name>A0ABW4L6J4_9MICO</name>
<reference evidence="6" key="1">
    <citation type="journal article" date="2019" name="Int. J. Syst. Evol. Microbiol.">
        <title>The Global Catalogue of Microorganisms (GCM) 10K type strain sequencing project: providing services to taxonomists for standard genome sequencing and annotation.</title>
        <authorList>
            <consortium name="The Broad Institute Genomics Platform"/>
            <consortium name="The Broad Institute Genome Sequencing Center for Infectious Disease"/>
            <person name="Wu L."/>
            <person name="Ma J."/>
        </authorList>
    </citation>
    <scope>NUCLEOTIDE SEQUENCE [LARGE SCALE GENOMIC DNA]</scope>
    <source>
        <strain evidence="6">JCM 17130</strain>
    </source>
</reference>
<organism evidence="5 6">
    <name type="scientific">Georgenia deserti</name>
    <dbReference type="NCBI Taxonomy" id="2093781"/>
    <lineage>
        <taxon>Bacteria</taxon>
        <taxon>Bacillati</taxon>
        <taxon>Actinomycetota</taxon>
        <taxon>Actinomycetes</taxon>
        <taxon>Micrococcales</taxon>
        <taxon>Bogoriellaceae</taxon>
        <taxon>Georgenia</taxon>
    </lineage>
</organism>
<protein>
    <submittedName>
        <fullName evidence="5">Glycosyltransferase</fullName>
    </submittedName>
</protein>